<feature type="transmembrane region" description="Helical" evidence="8">
    <location>
        <begin position="101"/>
        <end position="118"/>
    </location>
</feature>
<accession>A0ABR7IJJ4</accession>
<evidence type="ECO:0000313" key="10">
    <source>
        <dbReference type="Proteomes" id="UP000649826"/>
    </source>
</evidence>
<evidence type="ECO:0000256" key="2">
    <source>
        <dbReference type="ARBA" id="ARBA00009142"/>
    </source>
</evidence>
<feature type="transmembrane region" description="Helical" evidence="8">
    <location>
        <begin position="232"/>
        <end position="250"/>
    </location>
</feature>
<keyword evidence="7 8" id="KW-0472">Membrane</keyword>
<keyword evidence="5 8" id="KW-0812">Transmembrane</keyword>
<keyword evidence="3" id="KW-0813">Transport</keyword>
<evidence type="ECO:0000256" key="7">
    <source>
        <dbReference type="ARBA" id="ARBA00023136"/>
    </source>
</evidence>
<feature type="transmembrane region" description="Helical" evidence="8">
    <location>
        <begin position="190"/>
        <end position="220"/>
    </location>
</feature>
<evidence type="ECO:0000313" key="9">
    <source>
        <dbReference type="EMBL" id="MBC5779973.1"/>
    </source>
</evidence>
<dbReference type="InterPro" id="IPR002781">
    <property type="entry name" value="TM_pro_TauE-like"/>
</dbReference>
<dbReference type="EMBL" id="JACOQG010000014">
    <property type="protein sequence ID" value="MBC5779973.1"/>
    <property type="molecule type" value="Genomic_DNA"/>
</dbReference>
<evidence type="ECO:0000256" key="5">
    <source>
        <dbReference type="ARBA" id="ARBA00022692"/>
    </source>
</evidence>
<evidence type="ECO:0000256" key="6">
    <source>
        <dbReference type="ARBA" id="ARBA00022989"/>
    </source>
</evidence>
<comment type="similarity">
    <text evidence="2 8">Belongs to the 4-toluene sulfonate uptake permease (TSUP) (TC 2.A.102) family.</text>
</comment>
<dbReference type="RefSeq" id="WP_186995026.1">
    <property type="nucleotide sequence ID" value="NZ_JACOQG010000014.1"/>
</dbReference>
<comment type="subcellular location">
    <subcellularLocation>
        <location evidence="1 8">Cell membrane</location>
        <topology evidence="1 8">Multi-pass membrane protein</topology>
    </subcellularLocation>
</comment>
<name>A0ABR7IJJ4_9FIRM</name>
<evidence type="ECO:0000256" key="1">
    <source>
        <dbReference type="ARBA" id="ARBA00004651"/>
    </source>
</evidence>
<evidence type="ECO:0000256" key="4">
    <source>
        <dbReference type="ARBA" id="ARBA00022475"/>
    </source>
</evidence>
<proteinExistence type="inferred from homology"/>
<protein>
    <recommendedName>
        <fullName evidence="8">Probable membrane transporter protein</fullName>
    </recommendedName>
</protein>
<reference evidence="9 10" key="1">
    <citation type="submission" date="2020-08" db="EMBL/GenBank/DDBJ databases">
        <title>Genome public.</title>
        <authorList>
            <person name="Liu C."/>
            <person name="Sun Q."/>
        </authorList>
    </citation>
    <scope>NUCLEOTIDE SEQUENCE [LARGE SCALE GENOMIC DNA]</scope>
    <source>
        <strain evidence="9 10">M29</strain>
    </source>
</reference>
<gene>
    <name evidence="9" type="ORF">H8Z82_09910</name>
</gene>
<evidence type="ECO:0000256" key="3">
    <source>
        <dbReference type="ARBA" id="ARBA00022448"/>
    </source>
</evidence>
<comment type="caution">
    <text evidence="9">The sequence shown here is derived from an EMBL/GenBank/DDBJ whole genome shotgun (WGS) entry which is preliminary data.</text>
</comment>
<dbReference type="PANTHER" id="PTHR30269:SF0">
    <property type="entry name" value="MEMBRANE TRANSPORTER PROTEIN YFCA-RELATED"/>
    <property type="match status" value="1"/>
</dbReference>
<keyword evidence="6 8" id="KW-1133">Transmembrane helix</keyword>
<organism evidence="9 10">
    <name type="scientific">Blautia difficilis</name>
    <dbReference type="NCBI Taxonomy" id="2763027"/>
    <lineage>
        <taxon>Bacteria</taxon>
        <taxon>Bacillati</taxon>
        <taxon>Bacillota</taxon>
        <taxon>Clostridia</taxon>
        <taxon>Lachnospirales</taxon>
        <taxon>Lachnospiraceae</taxon>
        <taxon>Blautia</taxon>
    </lineage>
</organism>
<dbReference type="Pfam" id="PF01925">
    <property type="entry name" value="TauE"/>
    <property type="match status" value="1"/>
</dbReference>
<keyword evidence="4 8" id="KW-1003">Cell membrane</keyword>
<keyword evidence="10" id="KW-1185">Reference proteome</keyword>
<dbReference type="InterPro" id="IPR052017">
    <property type="entry name" value="TSUP"/>
</dbReference>
<feature type="transmembrane region" description="Helical" evidence="8">
    <location>
        <begin position="138"/>
        <end position="170"/>
    </location>
</feature>
<sequence>MTLTISCFLIVCPMVFLAGFVDSIAGGGGLISLPAYLLAGVPMHNAIATNKLSSATGTAISTVRLCKNKFVDWGLAFPCISMALLGSFAGAHLALTASDKLLKWMLIPILPIVAFYVLKKKNLEENIQTDISRRKQWLLCAACSLAVGCYDGFYGPGTGTFLLILYTGVAKLPVSKASGTMKLANLSSNIMALAVFLFSGKIVILLGLAASVFSIAGHYVGSGMVMKNGSKIVRPIILVVLALLFIKIITGM</sequence>
<feature type="transmembrane region" description="Helical" evidence="8">
    <location>
        <begin position="70"/>
        <end position="95"/>
    </location>
</feature>
<dbReference type="Proteomes" id="UP000649826">
    <property type="component" value="Unassembled WGS sequence"/>
</dbReference>
<dbReference type="PANTHER" id="PTHR30269">
    <property type="entry name" value="TRANSMEMBRANE PROTEIN YFCA"/>
    <property type="match status" value="1"/>
</dbReference>
<evidence type="ECO:0000256" key="8">
    <source>
        <dbReference type="RuleBase" id="RU363041"/>
    </source>
</evidence>